<dbReference type="Proteomes" id="UP000191055">
    <property type="component" value="Unassembled WGS sequence"/>
</dbReference>
<name>A0A1T5BTY0_9BACT</name>
<proteinExistence type="predicted"/>
<evidence type="ECO:0008006" key="3">
    <source>
        <dbReference type="Google" id="ProtNLM"/>
    </source>
</evidence>
<dbReference type="KEGG" id="asx:CDL62_10805"/>
<sequence>MKTVSLKIDESIFGETEKILERIKKPRNRYINEAIDFYNKLQRKQILEERLKKESGLVKADSMAALKDFEEIDYVD</sequence>
<dbReference type="RefSeq" id="WP_079556422.1">
    <property type="nucleotide sequence ID" value="NZ_CP021904.1"/>
</dbReference>
<dbReference type="AlphaFoldDB" id="A0A1T5BTY0"/>
<protein>
    <recommendedName>
        <fullName evidence="3">Ribbon-helix-helix protein, copG family</fullName>
    </recommendedName>
</protein>
<dbReference type="STRING" id="889453.SAMN03080601_00627"/>
<organism evidence="1 2">
    <name type="scientific">Alkalitalea saponilacus</name>
    <dbReference type="NCBI Taxonomy" id="889453"/>
    <lineage>
        <taxon>Bacteria</taxon>
        <taxon>Pseudomonadati</taxon>
        <taxon>Bacteroidota</taxon>
        <taxon>Bacteroidia</taxon>
        <taxon>Marinilabiliales</taxon>
        <taxon>Marinilabiliaceae</taxon>
        <taxon>Alkalitalea</taxon>
    </lineage>
</organism>
<keyword evidence="2" id="KW-1185">Reference proteome</keyword>
<reference evidence="1 2" key="1">
    <citation type="submission" date="2017-02" db="EMBL/GenBank/DDBJ databases">
        <authorList>
            <person name="Peterson S.W."/>
        </authorList>
    </citation>
    <scope>NUCLEOTIDE SEQUENCE [LARGE SCALE GENOMIC DNA]</scope>
    <source>
        <strain evidence="1 2">DSM 24412</strain>
    </source>
</reference>
<dbReference type="OrthoDB" id="680137at2"/>
<gene>
    <name evidence="1" type="ORF">SAMN03080601_00627</name>
</gene>
<dbReference type="EMBL" id="FUYV01000002">
    <property type="protein sequence ID" value="SKB50695.1"/>
    <property type="molecule type" value="Genomic_DNA"/>
</dbReference>
<evidence type="ECO:0000313" key="2">
    <source>
        <dbReference type="Proteomes" id="UP000191055"/>
    </source>
</evidence>
<evidence type="ECO:0000313" key="1">
    <source>
        <dbReference type="EMBL" id="SKB50695.1"/>
    </source>
</evidence>
<accession>A0A1T5BTY0</accession>